<dbReference type="InterPro" id="IPR001138">
    <property type="entry name" value="Zn2Cys6_DnaBD"/>
</dbReference>
<dbReference type="PANTHER" id="PTHR37540:SF5">
    <property type="entry name" value="TRANSCRIPTION FACTOR DOMAIN-CONTAINING PROTEIN"/>
    <property type="match status" value="1"/>
</dbReference>
<dbReference type="Pfam" id="PF00172">
    <property type="entry name" value="Zn_clus"/>
    <property type="match status" value="1"/>
</dbReference>
<evidence type="ECO:0000313" key="3">
    <source>
        <dbReference type="EMBL" id="PMD18993.1"/>
    </source>
</evidence>
<dbReference type="GO" id="GO:0008270">
    <property type="term" value="F:zinc ion binding"/>
    <property type="evidence" value="ECO:0007669"/>
    <property type="project" value="InterPro"/>
</dbReference>
<dbReference type="Gene3D" id="4.10.240.10">
    <property type="entry name" value="Zn(2)-C6 fungal-type DNA-binding domain"/>
    <property type="match status" value="1"/>
</dbReference>
<evidence type="ECO:0000256" key="1">
    <source>
        <dbReference type="ARBA" id="ARBA00023242"/>
    </source>
</evidence>
<accession>A0A2J6PY81</accession>
<dbReference type="EMBL" id="KZ613491">
    <property type="protein sequence ID" value="PMD18993.1"/>
    <property type="molecule type" value="Genomic_DNA"/>
</dbReference>
<dbReference type="CDD" id="cd00067">
    <property type="entry name" value="GAL4"/>
    <property type="match status" value="1"/>
</dbReference>
<dbReference type="Proteomes" id="UP000235672">
    <property type="component" value="Unassembled WGS sequence"/>
</dbReference>
<protein>
    <recommendedName>
        <fullName evidence="2">Zn(2)-C6 fungal-type domain-containing protein</fullName>
    </recommendedName>
</protein>
<dbReference type="InterPro" id="IPR036864">
    <property type="entry name" value="Zn2-C6_fun-type_DNA-bd_sf"/>
</dbReference>
<keyword evidence="4" id="KW-1185">Reference proteome</keyword>
<dbReference type="GO" id="GO:0000981">
    <property type="term" value="F:DNA-binding transcription factor activity, RNA polymerase II-specific"/>
    <property type="evidence" value="ECO:0007669"/>
    <property type="project" value="InterPro"/>
</dbReference>
<evidence type="ECO:0000259" key="2">
    <source>
        <dbReference type="PROSITE" id="PS50048"/>
    </source>
</evidence>
<dbReference type="OrthoDB" id="4159781at2759"/>
<dbReference type="PANTHER" id="PTHR37540">
    <property type="entry name" value="TRANSCRIPTION FACTOR (ACR-2), PUTATIVE-RELATED-RELATED"/>
    <property type="match status" value="1"/>
</dbReference>
<dbReference type="InterPro" id="IPR021858">
    <property type="entry name" value="Fun_TF"/>
</dbReference>
<name>A0A2J6PY81_9HELO</name>
<keyword evidence="1" id="KW-0539">Nucleus</keyword>
<gene>
    <name evidence="3" type="ORF">NA56DRAFT_750884</name>
</gene>
<reference evidence="3 4" key="1">
    <citation type="submission" date="2016-05" db="EMBL/GenBank/DDBJ databases">
        <title>A degradative enzymes factory behind the ericoid mycorrhizal symbiosis.</title>
        <authorList>
            <consortium name="DOE Joint Genome Institute"/>
            <person name="Martino E."/>
            <person name="Morin E."/>
            <person name="Grelet G."/>
            <person name="Kuo A."/>
            <person name="Kohler A."/>
            <person name="Daghino S."/>
            <person name="Barry K."/>
            <person name="Choi C."/>
            <person name="Cichocki N."/>
            <person name="Clum A."/>
            <person name="Copeland A."/>
            <person name="Hainaut M."/>
            <person name="Haridas S."/>
            <person name="Labutti K."/>
            <person name="Lindquist E."/>
            <person name="Lipzen A."/>
            <person name="Khouja H.-R."/>
            <person name="Murat C."/>
            <person name="Ohm R."/>
            <person name="Olson A."/>
            <person name="Spatafora J."/>
            <person name="Veneault-Fourrey C."/>
            <person name="Henrissat B."/>
            <person name="Grigoriev I."/>
            <person name="Martin F."/>
            <person name="Perotto S."/>
        </authorList>
    </citation>
    <scope>NUCLEOTIDE SEQUENCE [LARGE SCALE GENOMIC DNA]</scope>
    <source>
        <strain evidence="3 4">UAMH 7357</strain>
    </source>
</reference>
<proteinExistence type="predicted"/>
<dbReference type="AlphaFoldDB" id="A0A2J6PY81"/>
<evidence type="ECO:0000313" key="4">
    <source>
        <dbReference type="Proteomes" id="UP000235672"/>
    </source>
</evidence>
<feature type="domain" description="Zn(2)-C6 fungal-type" evidence="2">
    <location>
        <begin position="19"/>
        <end position="50"/>
    </location>
</feature>
<sequence>MTNRSKSGQTKKRNRGLLSCLECHRRKQKCNRERPCSDCVERGLPEKCIYRTTNNSNRLDPGKDGLPTISRLKRILTGEEFILSTESVLALAEGSQVVAPQPRRYANPDQFPLLDTSSFEQSQAGSNFHQNLTLRPKSPNVASGLYYTPPLGAISTFDPFSLLPEMSGEPVPKQLLIRYYLERLAPWFCYLEDNPADIEPRIAWLPFALEHKPFFYATLLTAAVHLNRKRRFRDPGALIWFKAETIRAANEKMNDPAEAASDEMIMVALILLVFNVGGGNTEEFELHLRGINEMVKLRGGKEKLGMKGIVRNWLEVCYGPWHEGWEYGHFM</sequence>
<dbReference type="SMART" id="SM00066">
    <property type="entry name" value="GAL4"/>
    <property type="match status" value="1"/>
</dbReference>
<organism evidence="3 4">
    <name type="scientific">Hyaloscypha hepaticicola</name>
    <dbReference type="NCBI Taxonomy" id="2082293"/>
    <lineage>
        <taxon>Eukaryota</taxon>
        <taxon>Fungi</taxon>
        <taxon>Dikarya</taxon>
        <taxon>Ascomycota</taxon>
        <taxon>Pezizomycotina</taxon>
        <taxon>Leotiomycetes</taxon>
        <taxon>Helotiales</taxon>
        <taxon>Hyaloscyphaceae</taxon>
        <taxon>Hyaloscypha</taxon>
    </lineage>
</organism>
<dbReference type="Pfam" id="PF11951">
    <property type="entry name" value="Fungal_trans_2"/>
    <property type="match status" value="1"/>
</dbReference>
<dbReference type="PROSITE" id="PS50048">
    <property type="entry name" value="ZN2_CY6_FUNGAL_2"/>
    <property type="match status" value="1"/>
</dbReference>
<dbReference type="SUPFAM" id="SSF57701">
    <property type="entry name" value="Zn2/Cys6 DNA-binding domain"/>
    <property type="match status" value="1"/>
</dbReference>
<dbReference type="PROSITE" id="PS00463">
    <property type="entry name" value="ZN2_CY6_FUNGAL_1"/>
    <property type="match status" value="1"/>
</dbReference>